<dbReference type="SUPFAM" id="SSF52467">
    <property type="entry name" value="DHS-like NAD/FAD-binding domain"/>
    <property type="match status" value="1"/>
</dbReference>
<keyword evidence="2" id="KW-0808">Transferase</keyword>
<dbReference type="Proteomes" id="UP000063429">
    <property type="component" value="Chromosome"/>
</dbReference>
<proteinExistence type="predicted"/>
<dbReference type="PANTHER" id="PTHR11085:SF10">
    <property type="entry name" value="NAD-DEPENDENT PROTEIN DEACYLASE SIRTUIN-5, MITOCHONDRIAL-RELATED"/>
    <property type="match status" value="1"/>
</dbReference>
<dbReference type="InterPro" id="IPR026590">
    <property type="entry name" value="Ssirtuin_cat_dom"/>
</dbReference>
<gene>
    <name evidence="6" type="ORF">F506_09100</name>
    <name evidence="7" type="ORF">F506_12425</name>
</gene>
<dbReference type="InterPro" id="IPR026591">
    <property type="entry name" value="Sirtuin_cat_small_dom_sf"/>
</dbReference>
<dbReference type="EMBL" id="CP011409">
    <property type="protein sequence ID" value="AKZ62813.1"/>
    <property type="molecule type" value="Genomic_DNA"/>
</dbReference>
<evidence type="ECO:0000256" key="1">
    <source>
        <dbReference type="ARBA" id="ARBA00012928"/>
    </source>
</evidence>
<dbReference type="NCBIfam" id="NF003738">
    <property type="entry name" value="PRK05333.1"/>
    <property type="match status" value="1"/>
</dbReference>
<keyword evidence="8" id="KW-1185">Reference proteome</keyword>
<feature type="binding site" evidence="4">
    <location>
        <position position="182"/>
    </location>
    <ligand>
        <name>Zn(2+)</name>
        <dbReference type="ChEBI" id="CHEBI:29105"/>
    </ligand>
</feature>
<accession>A0ABN4HXN0</accession>
<dbReference type="Gene3D" id="3.40.50.1220">
    <property type="entry name" value="TPP-binding domain"/>
    <property type="match status" value="1"/>
</dbReference>
<keyword evidence="3" id="KW-0520">NAD</keyword>
<dbReference type="RefSeq" id="WP_053196781.1">
    <property type="nucleotide sequence ID" value="NZ_CP011409.1"/>
</dbReference>
<sequence length="282" mass="29513">MEDHLFADVDALAAFIAPHRRVLVLSGAGISTASGIPDYRDANGVRRGKAPMEGPAFRSSEAMRRRYWARSMIGWPKLAGTTPNAGHRALAALEIAGKISTILTQNVDGLHQQAGSSDVIELHGNIHRVVCLDCGATHTRRSVQDLLELANPELAASDAAALPDGDADLETAALAGFHVPPCPVCGGMLQPDVVFFGDGVPRARSEAAERAVAAADAVLVVGSSLVVFSGYRFCRMAAEAGKPIAAINRGVTRADPLLAIKSEEAAELLLPLLADRLGSAQA</sequence>
<feature type="binding site" evidence="4">
    <location>
        <position position="131"/>
    </location>
    <ligand>
        <name>Zn(2+)</name>
        <dbReference type="ChEBI" id="CHEBI:29105"/>
    </ligand>
</feature>
<evidence type="ECO:0000256" key="3">
    <source>
        <dbReference type="ARBA" id="ARBA00023027"/>
    </source>
</evidence>
<dbReference type="Gene3D" id="3.30.1600.10">
    <property type="entry name" value="SIR2/SIRT2 'Small Domain"/>
    <property type="match status" value="1"/>
</dbReference>
<feature type="binding site" evidence="4">
    <location>
        <position position="134"/>
    </location>
    <ligand>
        <name>Zn(2+)</name>
        <dbReference type="ChEBI" id="CHEBI:29105"/>
    </ligand>
</feature>
<feature type="binding site" evidence="4">
    <location>
        <position position="185"/>
    </location>
    <ligand>
        <name>Zn(2+)</name>
        <dbReference type="ChEBI" id="CHEBI:29105"/>
    </ligand>
</feature>
<keyword evidence="4" id="KW-0862">Zinc</keyword>
<reference evidence="8" key="1">
    <citation type="journal article" date="2015" name="Genome Announc.">
        <title>Complete Genome Sequence of Herbaspirillum hiltneri N3 (DSM 17495), Isolated from Surface-Sterilized Wheat Roots.</title>
        <authorList>
            <person name="Guizelini D."/>
            <person name="Saizaki P.M."/>
            <person name="Coimbra N.A."/>
            <person name="Weiss V.A."/>
            <person name="Faoro H."/>
            <person name="Sfeir M.Z."/>
            <person name="Baura V.A."/>
            <person name="Monteiro R.A."/>
            <person name="Chubatsu L.S."/>
            <person name="Souza E.M."/>
            <person name="Cruz L.M."/>
            <person name="Pedrosa F.O."/>
            <person name="Raittz R.T."/>
            <person name="Marchaukoski J.N."/>
            <person name="Steffens M.B."/>
        </authorList>
    </citation>
    <scope>NUCLEOTIDE SEQUENCE [LARGE SCALE GENOMIC DNA]</scope>
    <source>
        <strain evidence="8">N3</strain>
    </source>
</reference>
<reference evidence="7" key="2">
    <citation type="journal article" date="2015" name="Genome Announc.">
        <title>Expanding the biotechnology potential of lactobacilli through comparative genomics of 213 strains and associated genera.</title>
        <authorList>
            <person name="Sun Z."/>
            <person name="Harris H.M."/>
            <person name="McCann A."/>
            <person name="Guo C."/>
            <person name="Argimon S."/>
            <person name="Zhang W."/>
            <person name="Yang X."/>
            <person name="Jeffery I.B."/>
            <person name="Cooney J.C."/>
            <person name="Kagawa T.F."/>
            <person name="Liu W."/>
            <person name="Song Y."/>
            <person name="Salvetti E."/>
            <person name="Wrobel A."/>
            <person name="Rasinkangas P."/>
            <person name="Parkhill J."/>
            <person name="Rea M.C."/>
            <person name="O'Sullivan O."/>
            <person name="Ritari J."/>
            <person name="Douillard F.P."/>
            <person name="Paul Ross R."/>
            <person name="Yang R."/>
            <person name="Briner A.E."/>
            <person name="Felis G.E."/>
            <person name="de Vos W.M."/>
            <person name="Barrangou R."/>
            <person name="Klaenhammer T.R."/>
            <person name="Caufield P.W."/>
            <person name="Cui Y."/>
            <person name="Zhang H."/>
            <person name="O'Toole P.W."/>
        </authorList>
    </citation>
    <scope>NUCLEOTIDE SEQUENCE</scope>
    <source>
        <strain evidence="7">N3</strain>
    </source>
</reference>
<feature type="active site" description="Proton acceptor" evidence="4">
    <location>
        <position position="123"/>
    </location>
</feature>
<evidence type="ECO:0000256" key="4">
    <source>
        <dbReference type="PROSITE-ProRule" id="PRU00236"/>
    </source>
</evidence>
<evidence type="ECO:0000256" key="2">
    <source>
        <dbReference type="ARBA" id="ARBA00022679"/>
    </source>
</evidence>
<dbReference type="PANTHER" id="PTHR11085">
    <property type="entry name" value="NAD-DEPENDENT PROTEIN DEACYLASE SIRTUIN-5, MITOCHONDRIAL-RELATED"/>
    <property type="match status" value="1"/>
</dbReference>
<dbReference type="InterPro" id="IPR003000">
    <property type="entry name" value="Sirtuin"/>
</dbReference>
<dbReference type="EMBL" id="CP011409">
    <property type="protein sequence ID" value="AKZ63367.1"/>
    <property type="molecule type" value="Genomic_DNA"/>
</dbReference>
<evidence type="ECO:0000313" key="7">
    <source>
        <dbReference type="EMBL" id="AKZ63367.1"/>
    </source>
</evidence>
<dbReference type="Pfam" id="PF02146">
    <property type="entry name" value="SIR2"/>
    <property type="match status" value="1"/>
</dbReference>
<dbReference type="InterPro" id="IPR050134">
    <property type="entry name" value="NAD-dep_sirtuin_deacylases"/>
</dbReference>
<name>A0ABN4HXN0_9BURK</name>
<evidence type="ECO:0000313" key="6">
    <source>
        <dbReference type="EMBL" id="AKZ62813.1"/>
    </source>
</evidence>
<evidence type="ECO:0000313" key="8">
    <source>
        <dbReference type="Proteomes" id="UP000063429"/>
    </source>
</evidence>
<dbReference type="PROSITE" id="PS50305">
    <property type="entry name" value="SIRTUIN"/>
    <property type="match status" value="1"/>
</dbReference>
<dbReference type="EC" id="2.3.1.286" evidence="1"/>
<feature type="domain" description="Deacetylase sirtuin-type" evidence="5">
    <location>
        <begin position="2"/>
        <end position="280"/>
    </location>
</feature>
<organism evidence="7 8">
    <name type="scientific">Herbaspirillum hiltneri N3</name>
    <dbReference type="NCBI Taxonomy" id="1262470"/>
    <lineage>
        <taxon>Bacteria</taxon>
        <taxon>Pseudomonadati</taxon>
        <taxon>Pseudomonadota</taxon>
        <taxon>Betaproteobacteria</taxon>
        <taxon>Burkholderiales</taxon>
        <taxon>Oxalobacteraceae</taxon>
        <taxon>Herbaspirillum</taxon>
    </lineage>
</organism>
<protein>
    <recommendedName>
        <fullName evidence="1">protein acetyllysine N-acetyltransferase</fullName>
        <ecNumber evidence="1">2.3.1.286</ecNumber>
    </recommendedName>
</protein>
<dbReference type="InterPro" id="IPR029035">
    <property type="entry name" value="DHS-like_NAD/FAD-binding_dom"/>
</dbReference>
<evidence type="ECO:0000259" key="5">
    <source>
        <dbReference type="PROSITE" id="PS50305"/>
    </source>
</evidence>
<keyword evidence="4" id="KW-0479">Metal-binding</keyword>